<dbReference type="RefSeq" id="XP_030998165.1">
    <property type="nucleotide sequence ID" value="XM_031138082.1"/>
</dbReference>
<dbReference type="InParanoid" id="A0A507BCR1"/>
<accession>A0A507BCR1</accession>
<proteinExistence type="predicted"/>
<keyword evidence="4" id="KW-1185">Reference proteome</keyword>
<feature type="compositionally biased region" description="Basic and acidic residues" evidence="2">
    <location>
        <begin position="35"/>
        <end position="48"/>
    </location>
</feature>
<dbReference type="GeneID" id="41971195"/>
<evidence type="ECO:0000313" key="4">
    <source>
        <dbReference type="Proteomes" id="UP000319257"/>
    </source>
</evidence>
<keyword evidence="1" id="KW-0175">Coiled coil</keyword>
<name>A0A507BCR1_9PEZI</name>
<organism evidence="3 4">
    <name type="scientific">Thyridium curvatum</name>
    <dbReference type="NCBI Taxonomy" id="1093900"/>
    <lineage>
        <taxon>Eukaryota</taxon>
        <taxon>Fungi</taxon>
        <taxon>Dikarya</taxon>
        <taxon>Ascomycota</taxon>
        <taxon>Pezizomycotina</taxon>
        <taxon>Sordariomycetes</taxon>
        <taxon>Sordariomycetidae</taxon>
        <taxon>Thyridiales</taxon>
        <taxon>Thyridiaceae</taxon>
        <taxon>Thyridium</taxon>
    </lineage>
</organism>
<dbReference type="OrthoDB" id="4156714at2759"/>
<evidence type="ECO:0000256" key="1">
    <source>
        <dbReference type="SAM" id="Coils"/>
    </source>
</evidence>
<sequence>MEQPMRRIDSTKVHFLEHPLERISELRCLGSEEGPPDHDEAKRTRLGSERTWSKAVEVKLAAEVQALRAELSRVERRYTNDRRLMEKAYEEKIDGLQRQLLQQSDDIESAKTAVTTFMDQNRSFTASDSDIQSWFEARARGWYEWAKDNAHHNFSLIQSLPPEHAAELHQQCEEFARIENNEFPSCLLKHKISRVPYLLLHGLLANFICNEVFASPLWIVGACGFNDETDPSVVQQSVAELYRTLQNGRSLGSDQSCNNTFRSLNSLSSPLVGHPPLALSAPENIRARAERPGGGGSF</sequence>
<feature type="coiled-coil region" evidence="1">
    <location>
        <begin position="57"/>
        <end position="113"/>
    </location>
</feature>
<gene>
    <name evidence="3" type="ORF">E0L32_003748</name>
</gene>
<feature type="region of interest" description="Disordered" evidence="2">
    <location>
        <begin position="29"/>
        <end position="48"/>
    </location>
</feature>
<dbReference type="EMBL" id="SKBQ01000017">
    <property type="protein sequence ID" value="TPX16454.1"/>
    <property type="molecule type" value="Genomic_DNA"/>
</dbReference>
<protein>
    <submittedName>
        <fullName evidence="3">Uncharacterized protein</fullName>
    </submittedName>
</protein>
<comment type="caution">
    <text evidence="3">The sequence shown here is derived from an EMBL/GenBank/DDBJ whole genome shotgun (WGS) entry which is preliminary data.</text>
</comment>
<evidence type="ECO:0000313" key="3">
    <source>
        <dbReference type="EMBL" id="TPX16454.1"/>
    </source>
</evidence>
<dbReference type="Proteomes" id="UP000319257">
    <property type="component" value="Unassembled WGS sequence"/>
</dbReference>
<reference evidence="3 4" key="1">
    <citation type="submission" date="2019-06" db="EMBL/GenBank/DDBJ databases">
        <title>Draft genome sequence of the filamentous fungus Phialemoniopsis curvata isolated from diesel fuel.</title>
        <authorList>
            <person name="Varaljay V.A."/>
            <person name="Lyon W.J."/>
            <person name="Crouch A.L."/>
            <person name="Drake C.E."/>
            <person name="Hollomon J.M."/>
            <person name="Nadeau L.J."/>
            <person name="Nunn H.S."/>
            <person name="Stevenson B.S."/>
            <person name="Bojanowski C.L."/>
            <person name="Crookes-Goodson W.J."/>
        </authorList>
    </citation>
    <scope>NUCLEOTIDE SEQUENCE [LARGE SCALE GENOMIC DNA]</scope>
    <source>
        <strain evidence="3 4">D216</strain>
    </source>
</reference>
<dbReference type="AlphaFoldDB" id="A0A507BCR1"/>
<dbReference type="STRING" id="1093900.A0A507BCR1"/>
<evidence type="ECO:0000256" key="2">
    <source>
        <dbReference type="SAM" id="MobiDB-lite"/>
    </source>
</evidence>